<geneLocation type="plasmid" evidence="5">
    <name>pjm1c</name>
</geneLocation>
<protein>
    <submittedName>
        <fullName evidence="4">RepB family plasmid replication initiator protein</fullName>
    </submittedName>
</protein>
<dbReference type="Pfam" id="PF01051">
    <property type="entry name" value="Rep3_N"/>
    <property type="match status" value="1"/>
</dbReference>
<keyword evidence="4" id="KW-0614">Plasmid</keyword>
<dbReference type="GO" id="GO:0003887">
    <property type="term" value="F:DNA-directed DNA polymerase activity"/>
    <property type="evidence" value="ECO:0007669"/>
    <property type="project" value="InterPro"/>
</dbReference>
<dbReference type="Proteomes" id="UP000191806">
    <property type="component" value="Plasmid pJM1D"/>
</dbReference>
<dbReference type="EMBL" id="CP016749">
    <property type="protein sequence ID" value="ARE27418.1"/>
    <property type="molecule type" value="Genomic_DNA"/>
</dbReference>
<evidence type="ECO:0000256" key="1">
    <source>
        <dbReference type="ARBA" id="ARBA00038283"/>
    </source>
</evidence>
<organism evidence="4 5">
    <name type="scientific">Lactococcus lactis subsp. cremoris</name>
    <name type="common">Streptococcus cremoris</name>
    <dbReference type="NCBI Taxonomy" id="1359"/>
    <lineage>
        <taxon>Bacteria</taxon>
        <taxon>Bacillati</taxon>
        <taxon>Bacillota</taxon>
        <taxon>Bacilli</taxon>
        <taxon>Lactobacillales</taxon>
        <taxon>Streptococcaceae</taxon>
        <taxon>Lactococcus</taxon>
    </lineage>
</organism>
<gene>
    <name evidence="4" type="ORF">LLJM1_05380</name>
</gene>
<dbReference type="Gene3D" id="1.10.10.10">
    <property type="entry name" value="Winged helix-like DNA-binding domain superfamily/Winged helix DNA-binding domain"/>
    <property type="match status" value="2"/>
</dbReference>
<dbReference type="InterPro" id="IPR000525">
    <property type="entry name" value="Initiator_Rep_WH1"/>
</dbReference>
<evidence type="ECO:0000313" key="4">
    <source>
        <dbReference type="EMBL" id="ARE27418.1"/>
    </source>
</evidence>
<dbReference type="Pfam" id="PF06430">
    <property type="entry name" value="L_lactis_RepB_C"/>
    <property type="match status" value="1"/>
</dbReference>
<dbReference type="Pfam" id="PF21205">
    <property type="entry name" value="Rep3_C"/>
    <property type="match status" value="1"/>
</dbReference>
<evidence type="ECO:0000259" key="2">
    <source>
        <dbReference type="Pfam" id="PF01051"/>
    </source>
</evidence>
<accession>A0A1V0PE91</accession>
<name>A0A1V0PE91_LACLC</name>
<dbReference type="InterPro" id="IPR036390">
    <property type="entry name" value="WH_DNA-bd_sf"/>
</dbReference>
<feature type="domain" description="Initiator Rep protein WH1" evidence="2">
    <location>
        <begin position="26"/>
        <end position="174"/>
    </location>
</feature>
<evidence type="ECO:0000259" key="3">
    <source>
        <dbReference type="Pfam" id="PF06430"/>
    </source>
</evidence>
<comment type="similarity">
    <text evidence="1">Belongs to the initiator RepB protein family.</text>
</comment>
<sequence length="445" mass="52083">MPIIPKNNKEKKQKVVCTLNDLGKRKVVEHNSLITSIAKMDKTPLKMFELAVSCINTEEPPKDNIVYLSKRDLFAFFKVSDNDKHSRFKEAIEKMQKQAFFQIKEEAGKGFKFKSIVPIPYVEWTDYHDEVKIEFHREIMPYLINLKKNFTQHALSDIAELNSKYSIILYRWLSMNYSQYEHYSTKGGRRAEQVEAYRNPSITVKELRVITDTVNEYKRFDSLETWILKKPLEEINAHTSFNVSYEKVKKGRSIDSIVFHIEKKPVAKNEYYKQEEQDPVYLENKADREAKQKMLFAEAMQSPYTKLLGEKWLINVADMQDISTMTGLAEKVYPLYDELKEARGLKGVETHLSYVASKQEGYSKRNVVKYLKTAIEGYLPTVALQDLEQPERANTKKPKPRTLEEVAKDFLPEYENITTETEKEELRQMKAEIDKKLRGEGLDHE</sequence>
<dbReference type="AlphaFoldDB" id="A0A1V0PE91"/>
<dbReference type="InterPro" id="IPR036388">
    <property type="entry name" value="WH-like_DNA-bd_sf"/>
</dbReference>
<evidence type="ECO:0000313" key="5">
    <source>
        <dbReference type="Proteomes" id="UP000191806"/>
    </source>
</evidence>
<proteinExistence type="inferred from homology"/>
<dbReference type="RefSeq" id="WP_081196223.1">
    <property type="nucleotide sequence ID" value="NZ_CP016749.2"/>
</dbReference>
<feature type="domain" description="Lactococcus lactis RepB C-terminal" evidence="3">
    <location>
        <begin position="263"/>
        <end position="387"/>
    </location>
</feature>
<dbReference type="InterPro" id="IPR010931">
    <property type="entry name" value="L_lactis_RepB_C"/>
</dbReference>
<dbReference type="SUPFAM" id="SSF46785">
    <property type="entry name" value="Winged helix' DNA-binding domain"/>
    <property type="match status" value="2"/>
</dbReference>
<reference evidence="4 5" key="1">
    <citation type="journal article" date="2017" name="BMC Genomics">
        <title>Comparative and functional genomics of the Lactococcus lactis taxon; insights into evolution and niche adaptation.</title>
        <authorList>
            <person name="Kelleher P."/>
            <person name="Bottacini F."/>
            <person name="Mahony J."/>
            <person name="Kilcawley K.N."/>
            <person name="van Sinderen D."/>
        </authorList>
    </citation>
    <scope>NUCLEOTIDE SEQUENCE [LARGE SCALE GENOMIC DNA]</scope>
    <source>
        <strain evidence="4 5">JM1</strain>
        <plasmid evidence="5">pjm1c</plasmid>
    </source>
</reference>
<dbReference type="GO" id="GO:0006270">
    <property type="term" value="P:DNA replication initiation"/>
    <property type="evidence" value="ECO:0007669"/>
    <property type="project" value="InterPro"/>
</dbReference>